<feature type="transmembrane region" description="Helical" evidence="6">
    <location>
        <begin position="133"/>
        <end position="150"/>
    </location>
</feature>
<feature type="transmembrane region" description="Helical" evidence="6">
    <location>
        <begin position="350"/>
        <end position="366"/>
    </location>
</feature>
<keyword evidence="3 6" id="KW-0812">Transmembrane</keyword>
<feature type="transmembrane region" description="Helical" evidence="6">
    <location>
        <begin position="411"/>
        <end position="430"/>
    </location>
</feature>
<feature type="transmembrane region" description="Helical" evidence="6">
    <location>
        <begin position="29"/>
        <end position="48"/>
    </location>
</feature>
<evidence type="ECO:0000256" key="6">
    <source>
        <dbReference type="SAM" id="Phobius"/>
    </source>
</evidence>
<evidence type="ECO:0000256" key="1">
    <source>
        <dbReference type="ARBA" id="ARBA00004651"/>
    </source>
</evidence>
<sequence length="595" mass="62373">MTDTLETTPSATDTAARGPIPLAPGAARLLIAAGAVGTIASTFLSWTWTPDFPGNLTVYGYPAGLQTLALVAGALTLLYGLTLWNVPGLRQLNPRNATTPIFFAALSAFAVCWFTGIAIAVDLGGLVNLDPGAFVAMAASALPVIGALALPHPAPGHGLRGYLAKPDQPRPRTLTPLVERAIITAGTLLALVVFTYGIGINDDDSETFLGFLLVVVFIAWALIHAGLVDTYATISTRHKGFATTLAFAAAVIFPFTQTNDHNANIGVNILIFATVALGLNIVVGLTGLLDLGYVAFLGVGAYAAALVSGSEYSPFQVHFGFWAAALTGMAASLVFGVLIGGPTLRLRGDYLAIVTLGFGEIFRITVNSLDGDSGPNITRGPNGITQIPDIKILGFNLGDAHNIGGFTLGRFANYLFLMLIITAIVVLVFTRAADSRIGRSWIAIREDETAATAMGINGFRVKLIAFALGASLAGLAGTVMAHVNYSVNPQPYMFAGAAPPNSAFLLAAVVLGGMGTVSGPLLGASLLYLIPEKLQFLQNYELLAFGVALVLLMRFRPEGIIANRRRQLEFHEADQIDIPDQKTLPDEPAVSKAGA</sequence>
<keyword evidence="2" id="KW-1003">Cell membrane</keyword>
<feature type="transmembrane region" description="Helical" evidence="6">
    <location>
        <begin position="240"/>
        <end position="257"/>
    </location>
</feature>
<feature type="transmembrane region" description="Helical" evidence="6">
    <location>
        <begin position="503"/>
        <end position="530"/>
    </location>
</feature>
<dbReference type="RefSeq" id="WP_039656116.1">
    <property type="nucleotide sequence ID" value="NZ_CP021080.1"/>
</dbReference>
<evidence type="ECO:0000256" key="3">
    <source>
        <dbReference type="ARBA" id="ARBA00022692"/>
    </source>
</evidence>
<dbReference type="PANTHER" id="PTHR30482:SF10">
    <property type="entry name" value="HIGH-AFFINITY BRANCHED-CHAIN AMINO ACID TRANSPORT PROTEIN BRAE"/>
    <property type="match status" value="1"/>
</dbReference>
<reference evidence="7 8" key="1">
    <citation type="submission" date="2017-07" db="EMBL/GenBank/DDBJ databases">
        <title>Genome sequence of Streptomyces pluripotens MUSC 137T.</title>
        <authorList>
            <person name="Ser H.-L."/>
            <person name="Lee L.-H."/>
        </authorList>
    </citation>
    <scope>NUCLEOTIDE SEQUENCE [LARGE SCALE GENOMIC DNA]</scope>
    <source>
        <strain evidence="7 8">MUSC 137</strain>
    </source>
</reference>
<organism evidence="7 8">
    <name type="scientific">Streptomyces pluripotens</name>
    <dbReference type="NCBI Taxonomy" id="1355015"/>
    <lineage>
        <taxon>Bacteria</taxon>
        <taxon>Bacillati</taxon>
        <taxon>Actinomycetota</taxon>
        <taxon>Actinomycetes</taxon>
        <taxon>Kitasatosporales</taxon>
        <taxon>Streptomycetaceae</taxon>
        <taxon>Streptomyces</taxon>
    </lineage>
</organism>
<dbReference type="InterPro" id="IPR043428">
    <property type="entry name" value="LivM-like"/>
</dbReference>
<dbReference type="EMBL" id="CP022433">
    <property type="protein sequence ID" value="ASN28272.1"/>
    <property type="molecule type" value="Genomic_DNA"/>
</dbReference>
<keyword evidence="5 6" id="KW-0472">Membrane</keyword>
<feature type="transmembrane region" description="Helical" evidence="6">
    <location>
        <begin position="208"/>
        <end position="228"/>
    </location>
</feature>
<protein>
    <submittedName>
        <fullName evidence="7">Branched-chain amino acid ABC transporter permease</fullName>
    </submittedName>
</protein>
<feature type="transmembrane region" description="Helical" evidence="6">
    <location>
        <begin position="463"/>
        <end position="483"/>
    </location>
</feature>
<evidence type="ECO:0000313" key="7">
    <source>
        <dbReference type="EMBL" id="ASN28272.1"/>
    </source>
</evidence>
<dbReference type="KEGG" id="splu:LK06_006895"/>
<evidence type="ECO:0000256" key="2">
    <source>
        <dbReference type="ARBA" id="ARBA00022475"/>
    </source>
</evidence>
<dbReference type="PANTHER" id="PTHR30482">
    <property type="entry name" value="HIGH-AFFINITY BRANCHED-CHAIN AMINO ACID TRANSPORT SYSTEM PERMEASE"/>
    <property type="match status" value="1"/>
</dbReference>
<feature type="transmembrane region" description="Helical" evidence="6">
    <location>
        <begin position="288"/>
        <end position="307"/>
    </location>
</feature>
<feature type="transmembrane region" description="Helical" evidence="6">
    <location>
        <begin position="319"/>
        <end position="338"/>
    </location>
</feature>
<dbReference type="STRING" id="1355015.LK06_006895"/>
<evidence type="ECO:0000256" key="5">
    <source>
        <dbReference type="ARBA" id="ARBA00023136"/>
    </source>
</evidence>
<accession>A0A221P7Z9</accession>
<feature type="transmembrane region" description="Helical" evidence="6">
    <location>
        <begin position="101"/>
        <end position="121"/>
    </location>
</feature>
<dbReference type="OrthoDB" id="9814461at2"/>
<dbReference type="GO" id="GO:0015658">
    <property type="term" value="F:branched-chain amino acid transmembrane transporter activity"/>
    <property type="evidence" value="ECO:0007669"/>
    <property type="project" value="InterPro"/>
</dbReference>
<feature type="transmembrane region" description="Helical" evidence="6">
    <location>
        <begin position="263"/>
        <end position="283"/>
    </location>
</feature>
<dbReference type="AlphaFoldDB" id="A0A221P7Z9"/>
<keyword evidence="8" id="KW-1185">Reference proteome</keyword>
<dbReference type="GO" id="GO:0005886">
    <property type="term" value="C:plasma membrane"/>
    <property type="evidence" value="ECO:0007669"/>
    <property type="project" value="UniProtKB-SubCell"/>
</dbReference>
<feature type="transmembrane region" description="Helical" evidence="6">
    <location>
        <begin position="177"/>
        <end position="196"/>
    </location>
</feature>
<keyword evidence="4 6" id="KW-1133">Transmembrane helix</keyword>
<proteinExistence type="predicted"/>
<feature type="transmembrane region" description="Helical" evidence="6">
    <location>
        <begin position="68"/>
        <end position="89"/>
    </location>
</feature>
<evidence type="ECO:0000313" key="8">
    <source>
        <dbReference type="Proteomes" id="UP000031501"/>
    </source>
</evidence>
<dbReference type="InterPro" id="IPR001851">
    <property type="entry name" value="ABC_transp_permease"/>
</dbReference>
<gene>
    <name evidence="7" type="ORF">LK07_08000</name>
</gene>
<comment type="subcellular location">
    <subcellularLocation>
        <location evidence="1">Cell membrane</location>
        <topology evidence="1">Multi-pass membrane protein</topology>
    </subcellularLocation>
</comment>
<dbReference type="Pfam" id="PF02653">
    <property type="entry name" value="BPD_transp_2"/>
    <property type="match status" value="1"/>
</dbReference>
<dbReference type="CDD" id="cd06581">
    <property type="entry name" value="TM_PBP1_LivM_like"/>
    <property type="match status" value="1"/>
</dbReference>
<evidence type="ECO:0000256" key="4">
    <source>
        <dbReference type="ARBA" id="ARBA00022989"/>
    </source>
</evidence>
<dbReference type="Proteomes" id="UP000031501">
    <property type="component" value="Chromosome"/>
</dbReference>
<name>A0A221P7Z9_9ACTN</name>